<evidence type="ECO:0000313" key="2">
    <source>
        <dbReference type="EMBL" id="CAA7035127.1"/>
    </source>
</evidence>
<accession>A0A6D2J2L3</accession>
<proteinExistence type="predicted"/>
<dbReference type="Proteomes" id="UP000467841">
    <property type="component" value="Unassembled WGS sequence"/>
</dbReference>
<keyword evidence="1" id="KW-0812">Transmembrane</keyword>
<feature type="transmembrane region" description="Helical" evidence="1">
    <location>
        <begin position="129"/>
        <end position="146"/>
    </location>
</feature>
<sequence>MSDIESSLVMSDIDQSLNKKVVRAIIAGAAAVLFQPTTSITDKIKSFISAMISRSLQAFLQKAFDRGTWKECLEEAVAALILFVCGGIFGFVAGLCNLQLLAIVACAFPVFLFLQAIGRWEQKKMINSLALFFVILAVTAILVALAS</sequence>
<feature type="transmembrane region" description="Helical" evidence="1">
    <location>
        <begin position="72"/>
        <end position="92"/>
    </location>
</feature>
<organism evidence="2 3">
    <name type="scientific">Microthlaspi erraticum</name>
    <dbReference type="NCBI Taxonomy" id="1685480"/>
    <lineage>
        <taxon>Eukaryota</taxon>
        <taxon>Viridiplantae</taxon>
        <taxon>Streptophyta</taxon>
        <taxon>Embryophyta</taxon>
        <taxon>Tracheophyta</taxon>
        <taxon>Spermatophyta</taxon>
        <taxon>Magnoliopsida</taxon>
        <taxon>eudicotyledons</taxon>
        <taxon>Gunneridae</taxon>
        <taxon>Pentapetalae</taxon>
        <taxon>rosids</taxon>
        <taxon>malvids</taxon>
        <taxon>Brassicales</taxon>
        <taxon>Brassicaceae</taxon>
        <taxon>Coluteocarpeae</taxon>
        <taxon>Microthlaspi</taxon>
    </lineage>
</organism>
<protein>
    <submittedName>
        <fullName evidence="2">Uncharacterized protein</fullName>
    </submittedName>
</protein>
<dbReference type="EMBL" id="CACVBM020001151">
    <property type="protein sequence ID" value="CAA7035127.1"/>
    <property type="molecule type" value="Genomic_DNA"/>
</dbReference>
<name>A0A6D2J2L3_9BRAS</name>
<dbReference type="AlphaFoldDB" id="A0A6D2J2L3"/>
<gene>
    <name evidence="2" type="ORF">MERR_LOCUS22362</name>
</gene>
<evidence type="ECO:0000313" key="3">
    <source>
        <dbReference type="Proteomes" id="UP000467841"/>
    </source>
</evidence>
<comment type="caution">
    <text evidence="2">The sequence shown here is derived from an EMBL/GenBank/DDBJ whole genome shotgun (WGS) entry which is preliminary data.</text>
</comment>
<keyword evidence="1" id="KW-0472">Membrane</keyword>
<feature type="transmembrane region" description="Helical" evidence="1">
    <location>
        <begin position="98"/>
        <end position="117"/>
    </location>
</feature>
<keyword evidence="1" id="KW-1133">Transmembrane helix</keyword>
<reference evidence="2" key="1">
    <citation type="submission" date="2020-01" db="EMBL/GenBank/DDBJ databases">
        <authorList>
            <person name="Mishra B."/>
        </authorList>
    </citation>
    <scope>NUCLEOTIDE SEQUENCE [LARGE SCALE GENOMIC DNA]</scope>
</reference>
<keyword evidence="3" id="KW-1185">Reference proteome</keyword>
<evidence type="ECO:0000256" key="1">
    <source>
        <dbReference type="SAM" id="Phobius"/>
    </source>
</evidence>